<accession>A0A6I1MK68</accession>
<protein>
    <recommendedName>
        <fullName evidence="1">Mannosyl-glycoprotein endo-beta-N-acetylglucosamidase-like domain-containing protein</fullName>
    </recommendedName>
</protein>
<keyword evidence="3" id="KW-1185">Reference proteome</keyword>
<organism evidence="2 3">
    <name type="scientific">Clostridium tarantellae</name>
    <dbReference type="NCBI Taxonomy" id="39493"/>
    <lineage>
        <taxon>Bacteria</taxon>
        <taxon>Bacillati</taxon>
        <taxon>Bacillota</taxon>
        <taxon>Clostridia</taxon>
        <taxon>Eubacteriales</taxon>
        <taxon>Clostridiaceae</taxon>
        <taxon>Clostridium</taxon>
    </lineage>
</organism>
<gene>
    <name evidence="2" type="ORF">GBZ86_02210</name>
</gene>
<name>A0A6I1MK68_9CLOT</name>
<dbReference type="EMBL" id="WHJC01000012">
    <property type="protein sequence ID" value="MPQ42572.1"/>
    <property type="molecule type" value="Genomic_DNA"/>
</dbReference>
<dbReference type="Pfam" id="PF01832">
    <property type="entry name" value="Glucosaminidase"/>
    <property type="match status" value="1"/>
</dbReference>
<sequence>MVLLNIKISITPHKLSGEFDDDIKIISETIIDKEDAKLWAKSRGATNEFIELSNLYWEHSKIHGDVNPALAYVQAAKETAFGNFGGVLDESYHNPCGLKTSKGGSDKDPKAHKKFKNWEDGVKAHLDHLALYAGAENYPKLRTTDPRHFAFIHGKATSAIKLSENWAPSDTYGKEVMVLYNQLLEHSGNLEEPTILLLY</sequence>
<evidence type="ECO:0000313" key="2">
    <source>
        <dbReference type="EMBL" id="MPQ42572.1"/>
    </source>
</evidence>
<evidence type="ECO:0000313" key="3">
    <source>
        <dbReference type="Proteomes" id="UP000430345"/>
    </source>
</evidence>
<dbReference type="GO" id="GO:0004040">
    <property type="term" value="F:amidase activity"/>
    <property type="evidence" value="ECO:0007669"/>
    <property type="project" value="InterPro"/>
</dbReference>
<dbReference type="InterPro" id="IPR002901">
    <property type="entry name" value="MGlyc_endo_b_GlcNAc-like_dom"/>
</dbReference>
<comment type="caution">
    <text evidence="2">The sequence shown here is derived from an EMBL/GenBank/DDBJ whole genome shotgun (WGS) entry which is preliminary data.</text>
</comment>
<proteinExistence type="predicted"/>
<reference evidence="2 3" key="1">
    <citation type="submission" date="2019-10" db="EMBL/GenBank/DDBJ databases">
        <title>The Genome Sequence of Clostridium tarantellae Isolated from Fish Brain.</title>
        <authorList>
            <person name="Bano L."/>
            <person name="Kiel M."/>
            <person name="Sales G."/>
            <person name="Doxey A.C."/>
            <person name="Mansfield M.J."/>
            <person name="Schiavone M."/>
            <person name="Rossetto O."/>
            <person name="Pirazzini M."/>
            <person name="Dobrindt U."/>
            <person name="Montecucco C."/>
        </authorList>
    </citation>
    <scope>NUCLEOTIDE SEQUENCE [LARGE SCALE GENOMIC DNA]</scope>
    <source>
        <strain evidence="2 3">DSM 3997</strain>
    </source>
</reference>
<dbReference type="Proteomes" id="UP000430345">
    <property type="component" value="Unassembled WGS sequence"/>
</dbReference>
<feature type="domain" description="Mannosyl-glycoprotein endo-beta-N-acetylglucosamidase-like" evidence="1">
    <location>
        <begin position="64"/>
        <end position="182"/>
    </location>
</feature>
<evidence type="ECO:0000259" key="1">
    <source>
        <dbReference type="Pfam" id="PF01832"/>
    </source>
</evidence>
<dbReference type="AlphaFoldDB" id="A0A6I1MK68"/>
<dbReference type="OrthoDB" id="9806267at2"/>